<gene>
    <name evidence="2" type="ORF">H6G24_01700</name>
</gene>
<sequence>MVDIKQKVDFLARKFVPSHRFLRTQESTIDRSHILQTALNPASIKVLNWNIAKKSYHENWVRDFLIILEQYQPDLIFLQEFRLDIDAKNIVELVNMSWIFAPNFIDAHHQSYSGILTAAKISPLHKRAIITKHYEPIIKTPKVSLMAEYPLSHNPNSLLTVNSHLINFVNLHKFKTQLHELELALSTHQGPIIFSGDFNTWNRQRALLLYKVATRLGLMPVSFTPHHSKKIKRFLLSPPLDYIFYRGLKEHKTNARVLEHITSSDHKPLLAEFSYINT</sequence>
<keyword evidence="2" id="KW-0378">Hydrolase</keyword>
<keyword evidence="2" id="KW-0255">Endonuclease</keyword>
<keyword evidence="2" id="KW-0540">Nuclease</keyword>
<feature type="domain" description="Endonuclease/exonuclease/phosphatase" evidence="1">
    <location>
        <begin position="48"/>
        <end position="266"/>
    </location>
</feature>
<organism evidence="2 3">
    <name type="scientific">Calothrix parietina FACHB-288</name>
    <dbReference type="NCBI Taxonomy" id="2692896"/>
    <lineage>
        <taxon>Bacteria</taxon>
        <taxon>Bacillati</taxon>
        <taxon>Cyanobacteriota</taxon>
        <taxon>Cyanophyceae</taxon>
        <taxon>Nostocales</taxon>
        <taxon>Calotrichaceae</taxon>
        <taxon>Calothrix</taxon>
    </lineage>
</organism>
<dbReference type="EMBL" id="JACJQH010000002">
    <property type="protein sequence ID" value="MBD2194208.1"/>
    <property type="molecule type" value="Genomic_DNA"/>
</dbReference>
<dbReference type="GO" id="GO:0004519">
    <property type="term" value="F:endonuclease activity"/>
    <property type="evidence" value="ECO:0007669"/>
    <property type="project" value="UniProtKB-KW"/>
</dbReference>
<accession>A0ABR8A2R8</accession>
<comment type="caution">
    <text evidence="2">The sequence shown here is derived from an EMBL/GenBank/DDBJ whole genome shotgun (WGS) entry which is preliminary data.</text>
</comment>
<dbReference type="InterPro" id="IPR005135">
    <property type="entry name" value="Endo/exonuclease/phosphatase"/>
</dbReference>
<name>A0ABR8A2R8_9CYAN</name>
<dbReference type="Pfam" id="PF03372">
    <property type="entry name" value="Exo_endo_phos"/>
    <property type="match status" value="1"/>
</dbReference>
<evidence type="ECO:0000313" key="3">
    <source>
        <dbReference type="Proteomes" id="UP000658514"/>
    </source>
</evidence>
<reference evidence="2 3" key="1">
    <citation type="journal article" date="2020" name="ISME J.">
        <title>Comparative genomics reveals insights into cyanobacterial evolution and habitat adaptation.</title>
        <authorList>
            <person name="Chen M.Y."/>
            <person name="Teng W.K."/>
            <person name="Zhao L."/>
            <person name="Hu C.X."/>
            <person name="Zhou Y.K."/>
            <person name="Han B.P."/>
            <person name="Song L.R."/>
            <person name="Shu W.S."/>
        </authorList>
    </citation>
    <scope>NUCLEOTIDE SEQUENCE [LARGE SCALE GENOMIC DNA]</scope>
    <source>
        <strain evidence="2 3">FACHB-288</strain>
    </source>
</reference>
<dbReference type="Gene3D" id="3.60.10.10">
    <property type="entry name" value="Endonuclease/exonuclease/phosphatase"/>
    <property type="match status" value="1"/>
</dbReference>
<evidence type="ECO:0000313" key="2">
    <source>
        <dbReference type="EMBL" id="MBD2194208.1"/>
    </source>
</evidence>
<dbReference type="InterPro" id="IPR036691">
    <property type="entry name" value="Endo/exonu/phosph_ase_sf"/>
</dbReference>
<dbReference type="NCBIfam" id="NF003840">
    <property type="entry name" value="PRK05421.1-2"/>
    <property type="match status" value="1"/>
</dbReference>
<dbReference type="NCBIfam" id="NF003842">
    <property type="entry name" value="PRK05421.1-4"/>
    <property type="match status" value="1"/>
</dbReference>
<keyword evidence="3" id="KW-1185">Reference proteome</keyword>
<dbReference type="SUPFAM" id="SSF56219">
    <property type="entry name" value="DNase I-like"/>
    <property type="match status" value="1"/>
</dbReference>
<dbReference type="RefSeq" id="WP_190541607.1">
    <property type="nucleotide sequence ID" value="NZ_CAWPNO010000051.1"/>
</dbReference>
<proteinExistence type="predicted"/>
<evidence type="ECO:0000259" key="1">
    <source>
        <dbReference type="Pfam" id="PF03372"/>
    </source>
</evidence>
<dbReference type="Proteomes" id="UP000658514">
    <property type="component" value="Unassembled WGS sequence"/>
</dbReference>
<protein>
    <submittedName>
        <fullName evidence="2">Endonuclease/exonuclease/phosphatase family protein</fullName>
    </submittedName>
</protein>